<dbReference type="AlphaFoldDB" id="A0A2L0EW20"/>
<evidence type="ECO:0000313" key="2">
    <source>
        <dbReference type="EMBL" id="AUX43497.1"/>
    </source>
</evidence>
<gene>
    <name evidence="2" type="ORF">SOCE26_049460</name>
</gene>
<dbReference type="OrthoDB" id="112777at2"/>
<dbReference type="Gene3D" id="3.40.50.720">
    <property type="entry name" value="NAD(P)-binding Rossmann-like Domain"/>
    <property type="match status" value="1"/>
</dbReference>
<dbReference type="Pfam" id="PF01370">
    <property type="entry name" value="Epimerase"/>
    <property type="match status" value="1"/>
</dbReference>
<reference evidence="2 3" key="1">
    <citation type="submission" date="2015-09" db="EMBL/GenBank/DDBJ databases">
        <title>Sorangium comparison.</title>
        <authorList>
            <person name="Zaburannyi N."/>
            <person name="Bunk B."/>
            <person name="Overmann J."/>
            <person name="Mueller R."/>
        </authorList>
    </citation>
    <scope>NUCLEOTIDE SEQUENCE [LARGE SCALE GENOMIC DNA]</scope>
    <source>
        <strain evidence="2 3">So ce26</strain>
    </source>
</reference>
<dbReference type="InterPro" id="IPR036291">
    <property type="entry name" value="NAD(P)-bd_dom_sf"/>
</dbReference>
<dbReference type="InterPro" id="IPR001509">
    <property type="entry name" value="Epimerase_deHydtase"/>
</dbReference>
<accession>A0A2L0EW20</accession>
<proteinExistence type="predicted"/>
<organism evidence="2 3">
    <name type="scientific">Sorangium cellulosum</name>
    <name type="common">Polyangium cellulosum</name>
    <dbReference type="NCBI Taxonomy" id="56"/>
    <lineage>
        <taxon>Bacteria</taxon>
        <taxon>Pseudomonadati</taxon>
        <taxon>Myxococcota</taxon>
        <taxon>Polyangia</taxon>
        <taxon>Polyangiales</taxon>
        <taxon>Polyangiaceae</taxon>
        <taxon>Sorangium</taxon>
    </lineage>
</organism>
<feature type="domain" description="NAD-dependent epimerase/dehydratase" evidence="1">
    <location>
        <begin position="17"/>
        <end position="228"/>
    </location>
</feature>
<dbReference type="EMBL" id="CP012673">
    <property type="protein sequence ID" value="AUX43497.1"/>
    <property type="molecule type" value="Genomic_DNA"/>
</dbReference>
<dbReference type="GO" id="GO:0004029">
    <property type="term" value="F:aldehyde dehydrogenase (NAD+) activity"/>
    <property type="evidence" value="ECO:0007669"/>
    <property type="project" value="TreeGrafter"/>
</dbReference>
<dbReference type="SUPFAM" id="SSF51735">
    <property type="entry name" value="NAD(P)-binding Rossmann-fold domains"/>
    <property type="match status" value="1"/>
</dbReference>
<dbReference type="InterPro" id="IPR051783">
    <property type="entry name" value="NAD(P)-dependent_oxidoreduct"/>
</dbReference>
<dbReference type="PANTHER" id="PTHR48079">
    <property type="entry name" value="PROTEIN YEEZ"/>
    <property type="match status" value="1"/>
</dbReference>
<protein>
    <submittedName>
        <fullName evidence="2">NAD-dependent epimerase</fullName>
    </submittedName>
</protein>
<evidence type="ECO:0000313" key="3">
    <source>
        <dbReference type="Proteomes" id="UP000238348"/>
    </source>
</evidence>
<dbReference type="Proteomes" id="UP000238348">
    <property type="component" value="Chromosome"/>
</dbReference>
<dbReference type="PANTHER" id="PTHR48079:SF6">
    <property type="entry name" value="NAD(P)-BINDING DOMAIN-CONTAINING PROTEIN-RELATED"/>
    <property type="match status" value="1"/>
</dbReference>
<evidence type="ECO:0000259" key="1">
    <source>
        <dbReference type="Pfam" id="PF01370"/>
    </source>
</evidence>
<dbReference type="GO" id="GO:0005737">
    <property type="term" value="C:cytoplasm"/>
    <property type="evidence" value="ECO:0007669"/>
    <property type="project" value="TreeGrafter"/>
</dbReference>
<name>A0A2L0EW20_SORCE</name>
<dbReference type="RefSeq" id="WP_159397244.1">
    <property type="nucleotide sequence ID" value="NZ_CP012673.1"/>
</dbReference>
<sequence length="336" mass="36902">MNNAAHLDASSSRLHVVLGAGQIGPRVADLLLAQGHRVRLVQRTRRAQGAPSIERPGLTRVYGNITDLAFAEEATRGASVVYDCMNPPYHLWAEQLLPIARGALHGASKAGARLVALDCLYMYGAPDGPMREDSPRAPCSKKGALRVELEALRLSAQRRGDVRVAIGRASDFFGRDVPLSAWGERFYTRALAGKAVECMGDPDMPHAYTYVEDVARGLVTLGEREEAMGHIWHLPTEPAESTRALARRLGRALGLDVKVSRLPRFVLRVAGVFSPFMREVAEMAYQWDVPYVLDDARFRAAFGWSATPVERQVAEVAAWARRKYNIAAASGVPAYR</sequence>